<dbReference type="Proteomes" id="UP000023152">
    <property type="component" value="Unassembled WGS sequence"/>
</dbReference>
<dbReference type="PANTHER" id="PTHR13385:SF0">
    <property type="entry name" value="UBIQUITIN-LIKE PROTEIN ATG12"/>
    <property type="match status" value="1"/>
</dbReference>
<keyword evidence="1 4" id="KW-1017">Isopeptide bond</keyword>
<dbReference type="CDD" id="cd01612">
    <property type="entry name" value="Ubl_ATG12"/>
    <property type="match status" value="1"/>
</dbReference>
<dbReference type="GO" id="GO:0034274">
    <property type="term" value="C:Atg12-Atg5-Atg16 complex"/>
    <property type="evidence" value="ECO:0007669"/>
    <property type="project" value="TreeGrafter"/>
</dbReference>
<evidence type="ECO:0000256" key="2">
    <source>
        <dbReference type="ARBA" id="ARBA00022786"/>
    </source>
</evidence>
<reference evidence="5 6" key="1">
    <citation type="journal article" date="2013" name="Curr. Biol.">
        <title>The Genome of the Foraminiferan Reticulomyxa filosa.</title>
        <authorList>
            <person name="Glockner G."/>
            <person name="Hulsmann N."/>
            <person name="Schleicher M."/>
            <person name="Noegel A.A."/>
            <person name="Eichinger L."/>
            <person name="Gallinger C."/>
            <person name="Pawlowski J."/>
            <person name="Sierra R."/>
            <person name="Euteneuer U."/>
            <person name="Pillet L."/>
            <person name="Moustafa A."/>
            <person name="Platzer M."/>
            <person name="Groth M."/>
            <person name="Szafranski K."/>
            <person name="Schliwa M."/>
        </authorList>
    </citation>
    <scope>NUCLEOTIDE SEQUENCE [LARGE SCALE GENOMIC DNA]</scope>
</reference>
<dbReference type="Pfam" id="PF04110">
    <property type="entry name" value="APG12"/>
    <property type="match status" value="1"/>
</dbReference>
<keyword evidence="3 4" id="KW-0072">Autophagy</keyword>
<evidence type="ECO:0000313" key="6">
    <source>
        <dbReference type="Proteomes" id="UP000023152"/>
    </source>
</evidence>
<dbReference type="GO" id="GO:0034727">
    <property type="term" value="P:piecemeal microautophagy of the nucleus"/>
    <property type="evidence" value="ECO:0007669"/>
    <property type="project" value="TreeGrafter"/>
</dbReference>
<dbReference type="InterPro" id="IPR007242">
    <property type="entry name" value="Atg12"/>
</dbReference>
<comment type="subunit">
    <text evidence="4">Forms a conjugate with ATG5.</text>
</comment>
<keyword evidence="2 4" id="KW-0833">Ubl conjugation pathway</keyword>
<comment type="similarity">
    <text evidence="4">Belongs to the ATG12 family.</text>
</comment>
<comment type="caution">
    <text evidence="5">The sequence shown here is derived from an EMBL/GenBank/DDBJ whole genome shotgun (WGS) entry which is preliminary data.</text>
</comment>
<dbReference type="GO" id="GO:0019776">
    <property type="term" value="F:Atg8-family ligase activity"/>
    <property type="evidence" value="ECO:0007669"/>
    <property type="project" value="TreeGrafter"/>
</dbReference>
<dbReference type="OrthoDB" id="10003551at2759"/>
<evidence type="ECO:0000256" key="3">
    <source>
        <dbReference type="ARBA" id="ARBA00023006"/>
    </source>
</evidence>
<proteinExistence type="inferred from homology"/>
<dbReference type="InterPro" id="IPR029071">
    <property type="entry name" value="Ubiquitin-like_domsf"/>
</dbReference>
<sequence length="183" mass="21233">MKKSNVLMTKDKNHETKTISFLSSRNVHMCKSLFEKKSNAISKSLTMTEAQEIENTEEEIPEIHDTEDKKVPLVFVPYPEKIVVHFRPVANAPILKQKKFKVGSDKQFFSLVVFLKTQLKQSPQEELVGCSKSKLLTRYILKYHIYCNQAFCPEMDQRIGDLYECFKVSTELILYYSLTPAWG</sequence>
<dbReference type="AlphaFoldDB" id="X6P0S8"/>
<evidence type="ECO:0000313" key="5">
    <source>
        <dbReference type="EMBL" id="ETO31684.1"/>
    </source>
</evidence>
<evidence type="ECO:0000256" key="1">
    <source>
        <dbReference type="ARBA" id="ARBA00022499"/>
    </source>
</evidence>
<accession>X6P0S8</accession>
<protein>
    <recommendedName>
        <fullName evidence="4">Ubiquitin-like protein ATG12</fullName>
    </recommendedName>
</protein>
<gene>
    <name evidence="5" type="ORF">RFI_05435</name>
</gene>
<dbReference type="GO" id="GO:0034045">
    <property type="term" value="C:phagophore assembly site membrane"/>
    <property type="evidence" value="ECO:0007669"/>
    <property type="project" value="TreeGrafter"/>
</dbReference>
<evidence type="ECO:0000256" key="4">
    <source>
        <dbReference type="RuleBase" id="RU361201"/>
    </source>
</evidence>
<name>X6P0S8_RETFI</name>
<dbReference type="GO" id="GO:0000421">
    <property type="term" value="C:autophagosome membrane"/>
    <property type="evidence" value="ECO:0007669"/>
    <property type="project" value="TreeGrafter"/>
</dbReference>
<dbReference type="PANTHER" id="PTHR13385">
    <property type="entry name" value="AUTOPHAGY PROTEIN 12"/>
    <property type="match status" value="1"/>
</dbReference>
<dbReference type="GO" id="GO:0097352">
    <property type="term" value="P:autophagosome maturation"/>
    <property type="evidence" value="ECO:0007669"/>
    <property type="project" value="TreeGrafter"/>
</dbReference>
<dbReference type="GO" id="GO:0000422">
    <property type="term" value="P:autophagy of mitochondrion"/>
    <property type="evidence" value="ECO:0007669"/>
    <property type="project" value="TreeGrafter"/>
</dbReference>
<organism evidence="5 6">
    <name type="scientific">Reticulomyxa filosa</name>
    <dbReference type="NCBI Taxonomy" id="46433"/>
    <lineage>
        <taxon>Eukaryota</taxon>
        <taxon>Sar</taxon>
        <taxon>Rhizaria</taxon>
        <taxon>Retaria</taxon>
        <taxon>Foraminifera</taxon>
        <taxon>Monothalamids</taxon>
        <taxon>Reticulomyxidae</taxon>
        <taxon>Reticulomyxa</taxon>
    </lineage>
</organism>
<dbReference type="GO" id="GO:0061723">
    <property type="term" value="P:glycophagy"/>
    <property type="evidence" value="ECO:0007669"/>
    <property type="project" value="TreeGrafter"/>
</dbReference>
<dbReference type="SUPFAM" id="SSF54236">
    <property type="entry name" value="Ubiquitin-like"/>
    <property type="match status" value="1"/>
</dbReference>
<keyword evidence="6" id="KW-1185">Reference proteome</keyword>
<dbReference type="Gene3D" id="3.10.20.90">
    <property type="entry name" value="Phosphatidylinositol 3-kinase Catalytic Subunit, Chain A, domain 1"/>
    <property type="match status" value="1"/>
</dbReference>
<dbReference type="EMBL" id="ASPP01004768">
    <property type="protein sequence ID" value="ETO31684.1"/>
    <property type="molecule type" value="Genomic_DNA"/>
</dbReference>
<dbReference type="GO" id="GO:0000045">
    <property type="term" value="P:autophagosome assembly"/>
    <property type="evidence" value="ECO:0007669"/>
    <property type="project" value="InterPro"/>
</dbReference>